<feature type="region of interest" description="Disordered" evidence="9">
    <location>
        <begin position="523"/>
        <end position="616"/>
    </location>
</feature>
<evidence type="ECO:0000256" key="1">
    <source>
        <dbReference type="ARBA" id="ARBA00004123"/>
    </source>
</evidence>
<feature type="compositionally biased region" description="Basic and acidic residues" evidence="9">
    <location>
        <begin position="296"/>
        <end position="305"/>
    </location>
</feature>
<dbReference type="Gene3D" id="3.30.70.330">
    <property type="match status" value="1"/>
</dbReference>
<dbReference type="GO" id="GO:0005634">
    <property type="term" value="C:nucleus"/>
    <property type="evidence" value="ECO:0007669"/>
    <property type="project" value="UniProtKB-SubCell"/>
</dbReference>
<keyword evidence="6" id="KW-0804">Transcription</keyword>
<evidence type="ECO:0000256" key="8">
    <source>
        <dbReference type="PROSITE-ProRule" id="PRU00176"/>
    </source>
</evidence>
<dbReference type="EnsemblMetazoa" id="AFUN002484-RA">
    <property type="protein sequence ID" value="AFUN002484-PA"/>
    <property type="gene ID" value="AFUN002484"/>
</dbReference>
<dbReference type="VEuPathDB" id="VectorBase:AFUN2_003852"/>
<name>A0A182R8H5_ANOFN</name>
<dbReference type="InterPro" id="IPR000504">
    <property type="entry name" value="RRM_dom"/>
</dbReference>
<accession>A0A182R8H5</accession>
<feature type="compositionally biased region" description="Polar residues" evidence="9">
    <location>
        <begin position="1028"/>
        <end position="1046"/>
    </location>
</feature>
<evidence type="ECO:0000256" key="5">
    <source>
        <dbReference type="ARBA" id="ARBA00023159"/>
    </source>
</evidence>
<feature type="compositionally biased region" description="Basic and acidic residues" evidence="9">
    <location>
        <begin position="772"/>
        <end position="782"/>
    </location>
</feature>
<feature type="region of interest" description="Disordered" evidence="9">
    <location>
        <begin position="1028"/>
        <end position="1047"/>
    </location>
</feature>
<feature type="compositionally biased region" description="Basic and acidic residues" evidence="9">
    <location>
        <begin position="999"/>
        <end position="1009"/>
    </location>
</feature>
<evidence type="ECO:0000256" key="4">
    <source>
        <dbReference type="ARBA" id="ARBA00023015"/>
    </source>
</evidence>
<feature type="compositionally biased region" description="Basic and acidic residues" evidence="9">
    <location>
        <begin position="162"/>
        <end position="176"/>
    </location>
</feature>
<evidence type="ECO:0000256" key="6">
    <source>
        <dbReference type="ARBA" id="ARBA00023163"/>
    </source>
</evidence>
<keyword evidence="7" id="KW-0539">Nucleus</keyword>
<feature type="compositionally biased region" description="Polar residues" evidence="9">
    <location>
        <begin position="1554"/>
        <end position="1565"/>
    </location>
</feature>
<feature type="compositionally biased region" description="Basic and acidic residues" evidence="9">
    <location>
        <begin position="1635"/>
        <end position="1654"/>
    </location>
</feature>
<feature type="region of interest" description="Disordered" evidence="9">
    <location>
        <begin position="772"/>
        <end position="814"/>
    </location>
</feature>
<feature type="compositionally biased region" description="Low complexity" evidence="9">
    <location>
        <begin position="251"/>
        <end position="275"/>
    </location>
</feature>
<feature type="compositionally biased region" description="Low complexity" evidence="9">
    <location>
        <begin position="1527"/>
        <end position="1541"/>
    </location>
</feature>
<dbReference type="InterPro" id="IPR012677">
    <property type="entry name" value="Nucleotide-bd_a/b_plait_sf"/>
</dbReference>
<dbReference type="SUPFAM" id="SSF54928">
    <property type="entry name" value="RNA-binding domain, RBD"/>
    <property type="match status" value="1"/>
</dbReference>
<evidence type="ECO:0000256" key="9">
    <source>
        <dbReference type="SAM" id="MobiDB-lite"/>
    </source>
</evidence>
<dbReference type="PROSITE" id="PS50102">
    <property type="entry name" value="RRM"/>
    <property type="match status" value="1"/>
</dbReference>
<comment type="subcellular location">
    <subcellularLocation>
        <location evidence="1">Nucleus</location>
    </subcellularLocation>
</comment>
<protein>
    <submittedName>
        <fullName evidence="11">RRM domain-containing protein</fullName>
    </submittedName>
</protein>
<keyword evidence="3 8" id="KW-0694">RNA-binding</keyword>
<organism evidence="11">
    <name type="scientific">Anopheles funestus</name>
    <name type="common">African malaria mosquito</name>
    <dbReference type="NCBI Taxonomy" id="62324"/>
    <lineage>
        <taxon>Eukaryota</taxon>
        <taxon>Metazoa</taxon>
        <taxon>Ecdysozoa</taxon>
        <taxon>Arthropoda</taxon>
        <taxon>Hexapoda</taxon>
        <taxon>Insecta</taxon>
        <taxon>Pterygota</taxon>
        <taxon>Neoptera</taxon>
        <taxon>Endopterygota</taxon>
        <taxon>Diptera</taxon>
        <taxon>Nematocera</taxon>
        <taxon>Culicoidea</taxon>
        <taxon>Culicidae</taxon>
        <taxon>Anophelinae</taxon>
        <taxon>Anopheles</taxon>
    </lineage>
</organism>
<feature type="compositionally biased region" description="Basic and acidic residues" evidence="9">
    <location>
        <begin position="1487"/>
        <end position="1503"/>
    </location>
</feature>
<dbReference type="InterPro" id="IPR034605">
    <property type="entry name" value="PGC-1"/>
</dbReference>
<feature type="compositionally biased region" description="Low complexity" evidence="9">
    <location>
        <begin position="1578"/>
        <end position="1612"/>
    </location>
</feature>
<dbReference type="GO" id="GO:0003712">
    <property type="term" value="F:transcription coregulator activity"/>
    <property type="evidence" value="ECO:0007669"/>
    <property type="project" value="InterPro"/>
</dbReference>
<feature type="compositionally biased region" description="Basic residues" evidence="9">
    <location>
        <begin position="1458"/>
        <end position="1474"/>
    </location>
</feature>
<dbReference type="GO" id="GO:0045944">
    <property type="term" value="P:positive regulation of transcription by RNA polymerase II"/>
    <property type="evidence" value="ECO:0007669"/>
    <property type="project" value="TreeGrafter"/>
</dbReference>
<feature type="region of interest" description="Disordered" evidence="9">
    <location>
        <begin position="242"/>
        <end position="276"/>
    </location>
</feature>
<feature type="compositionally biased region" description="Basic residues" evidence="9">
    <location>
        <begin position="1504"/>
        <end position="1526"/>
    </location>
</feature>
<feature type="compositionally biased region" description="Polar residues" evidence="9">
    <location>
        <begin position="1341"/>
        <end position="1351"/>
    </location>
</feature>
<evidence type="ECO:0000256" key="3">
    <source>
        <dbReference type="ARBA" id="ARBA00022884"/>
    </source>
</evidence>
<keyword evidence="2" id="KW-0597">Phosphoprotein</keyword>
<dbReference type="SMART" id="SM00360">
    <property type="entry name" value="RRM"/>
    <property type="match status" value="1"/>
</dbReference>
<sequence length="1824" mass="199831">MINLSTSTAAHAYACRTGGSGMVVGRNVPNSRGIHSLRPFVGNVAVADTDSAIETADGLEMISHGYGSINGFRHNRFQYEIPTVGQHYGNAFHLAEDDEELRDFIVERHHYGTDVHNLMEEHIVEDDDEEEDIEMSTAVEVISIDPNCDYDTDEEDDDVEEDVKYENETENERVQEYENGEEYEESEKDSYQAQTSALQTVARNVTVAVGAVNAVIGCSQEVNEMCSDYVAGIHCPTEDEQLEAADRSRSRNCSNTDSSSTSSSSRDSSTSSSNSEAISFVKAKSKEVAFVSPNRQTEERTKDLAMHQCRQYSYHSEDGEEDGETEEEDEDEDDDPDLDFSPTKNTLWELPAKLLQDKSGTKKSKTQPHGRRKRCSSSQRQSFSMPHSPVGAGKTDNRGVIGGLLPTSLSFDDLDSLVCDLSPMKNLPIDKASTNDTEEEDLLVDPLVDAANFDLTAYITGDDTIVCETNSKRLAVESRYQKRGAVQCTVEPAQSPVRVLPKSRGKELKVLRQHMLPQEYQHTIIGPEETEATSNGKRGSATKAGRKLTMDDESSEAEDEHTAIAQANNKSAEYRNRGTKRKVVDDTDKDPTWNPNGGGVSKSKPENKLSNQKQSASVGVGMNANLSVSNATNKHLVGSSHCSSSEEGEKVFSKPTVTLKKGTKFGQVIKTETSSTKGQVLGLPKKSHSNATVKPASVKVERHDHQIHTNVHRKKTNVKLDHDYCSSKRSTLIHSATGGNVTSSLGLTSGQQRKTIEIPFLLPTKEQLRQERKLQKEKKRSEQLMAAKKHLPQSDVSPTSYDNGKDKQVQEYQSCNGKGSVSVASKAQKIGTSLSGPLSNAEHLLSTFERKRTDVNKTCVNKITTGSSSGSSNANDVSQLDARVVEVKKNSAPPNATGGSVKRQISLLKINQPAAAVTIPTESGGITSHVSISTQVKIDETISSFTAATLNEKISRQCVTAGSHQQEVVVTGNTGLTTLSEEAKNKHEVVVRKKLNLQEYKKRREHPESAPEGVPKATNSTHQQKIIDNRSNGSSANSTNGYSNSKVPALNDAVISKPEQTISKSDTQNSKAAVTITEPLDPISAAKMKALRMQQLKKEAAIKSNEVKLSQKTIPLMPILPLEQITSLEFDEHGNPLPLDEAKVRQRVEGDGVQDALKLHPDYEEIIIVSIGCNTSLTITPSENDTQTVTELVQVSCQQDQRQQQHNSKHATGCENEASRLLNISDTIKRCCPSVDTMPGSSLIASIQEVMIKKSNISTSIHGTVATGATQTAPVGSEASIAEGAVSLKAETMSNATVTENNAVGGGAARDHQYVLHQSSPYVGVSPPSSFSPGKPERAHTTNTRPAVDNIMSSPSKQIRTSKTSVNGTQMHSLSGSIATQTELDTNATSVVEHGEDKIIMHLRKDRVRAQRTDAATQTDSCGRFPPLCKLSPPRVSAKEQKQRVDNSQESIVEKQRAQHKRTERRSYRRHHYRNGSESPSAADSDAADRPSSRSKSHQERQRARDRHSHSHSRSRSRHRSSRRRSSCSSGSRSRSRSGYSRVHHHHRSHQHGINGTSGSGCNNTSRYSRSRRKSRTCSRSSSSTSSSRYGSRGRRSLSSSSSISSMSSSGSSDGGHGAVHSSRSRSRSPRRSRSRSDIRSSTPDRHRYNSREHLNHRRAISPERKIVYVGRLESTARKVDLQQKFQPYGKIVKITLHLKANGSRYGFVTFEKPQHAYDAIDACGTDPNLRNYDVSFGGRRAFCRTQYADLDGEVSNDHDHQMPYVTVEGALLLPSRGPTPYSGPALCHKEPTYGSGGLTGGGMTESFDDLLKKFKKEIGARKT</sequence>
<feature type="region of interest" description="Disordered" evidence="9">
    <location>
        <begin position="1410"/>
        <end position="1659"/>
    </location>
</feature>
<feature type="region of interest" description="Disordered" evidence="9">
    <location>
        <begin position="997"/>
        <end position="1022"/>
    </location>
</feature>
<dbReference type="Pfam" id="PF00076">
    <property type="entry name" value="RRM_1"/>
    <property type="match status" value="1"/>
</dbReference>
<feature type="compositionally biased region" description="Acidic residues" evidence="9">
    <location>
        <begin position="318"/>
        <end position="338"/>
    </location>
</feature>
<evidence type="ECO:0000259" key="10">
    <source>
        <dbReference type="PROSITE" id="PS50102"/>
    </source>
</evidence>
<feature type="compositionally biased region" description="Basic residues" evidence="9">
    <location>
        <begin position="1623"/>
        <end position="1634"/>
    </location>
</feature>
<dbReference type="VEuPathDB" id="VectorBase:AFUN002484"/>
<dbReference type="GO" id="GO:0003723">
    <property type="term" value="F:RNA binding"/>
    <property type="evidence" value="ECO:0007669"/>
    <property type="project" value="UniProtKB-UniRule"/>
</dbReference>
<feature type="domain" description="RRM" evidence="10">
    <location>
        <begin position="1666"/>
        <end position="1741"/>
    </location>
</feature>
<feature type="compositionally biased region" description="Basic residues" evidence="9">
    <location>
        <begin position="1542"/>
        <end position="1551"/>
    </location>
</feature>
<feature type="region of interest" description="Disordered" evidence="9">
    <location>
        <begin position="1323"/>
        <end position="1351"/>
    </location>
</feature>
<feature type="region of interest" description="Disordered" evidence="9">
    <location>
        <begin position="147"/>
        <end position="192"/>
    </location>
</feature>
<keyword evidence="5" id="KW-0010">Activator</keyword>
<feature type="compositionally biased region" description="Acidic residues" evidence="9">
    <location>
        <begin position="148"/>
        <end position="161"/>
    </location>
</feature>
<keyword evidence="4" id="KW-0805">Transcription regulation</keyword>
<evidence type="ECO:0000313" key="11">
    <source>
        <dbReference type="EnsemblMetazoa" id="AFUN002484-PA"/>
    </source>
</evidence>
<feature type="compositionally biased region" description="Acidic residues" evidence="9">
    <location>
        <begin position="178"/>
        <end position="187"/>
    </location>
</feature>
<dbReference type="STRING" id="62324.A0A182R8H5"/>
<evidence type="ECO:0000256" key="7">
    <source>
        <dbReference type="ARBA" id="ARBA00023242"/>
    </source>
</evidence>
<feature type="region of interest" description="Disordered" evidence="9">
    <location>
        <begin position="291"/>
        <end position="397"/>
    </location>
</feature>
<evidence type="ECO:0000256" key="2">
    <source>
        <dbReference type="ARBA" id="ARBA00022553"/>
    </source>
</evidence>
<feature type="compositionally biased region" description="Low complexity" evidence="9">
    <location>
        <begin position="1323"/>
        <end position="1334"/>
    </location>
</feature>
<dbReference type="InterPro" id="IPR035979">
    <property type="entry name" value="RBD_domain_sf"/>
</dbReference>
<reference evidence="11" key="1">
    <citation type="submission" date="2020-05" db="UniProtKB">
        <authorList>
            <consortium name="EnsemblMetazoa"/>
        </authorList>
    </citation>
    <scope>IDENTIFICATION</scope>
    <source>
        <strain evidence="11">FUMOZ</strain>
    </source>
</reference>
<dbReference type="PANTHER" id="PTHR15528">
    <property type="entry name" value="PEROXISOME PROLIFERATOR ACTIVATED RECEPTOR GAMMA COACTIVATOR 1 PGC-1 -RELATED"/>
    <property type="match status" value="1"/>
</dbReference>
<dbReference type="PANTHER" id="PTHR15528:SF11">
    <property type="entry name" value="FI18188P1"/>
    <property type="match status" value="1"/>
</dbReference>
<feature type="compositionally biased region" description="Basic and acidic residues" evidence="9">
    <location>
        <begin position="1437"/>
        <end position="1457"/>
    </location>
</feature>
<feature type="compositionally biased region" description="Basic and acidic residues" evidence="9">
    <location>
        <begin position="572"/>
        <end position="591"/>
    </location>
</feature>
<feature type="compositionally biased region" description="Basic residues" evidence="9">
    <location>
        <begin position="361"/>
        <end position="375"/>
    </location>
</feature>
<proteinExistence type="predicted"/>